<organism evidence="6 7">
    <name type="scientific">Actinacidiphila polyblastidii</name>
    <dbReference type="NCBI Taxonomy" id="3110430"/>
    <lineage>
        <taxon>Bacteria</taxon>
        <taxon>Bacillati</taxon>
        <taxon>Actinomycetota</taxon>
        <taxon>Actinomycetes</taxon>
        <taxon>Kitasatosporales</taxon>
        <taxon>Streptomycetaceae</taxon>
        <taxon>Actinacidiphila</taxon>
    </lineage>
</organism>
<dbReference type="SUPFAM" id="SSF46785">
    <property type="entry name" value="Winged helix' DNA-binding domain"/>
    <property type="match status" value="2"/>
</dbReference>
<reference evidence="6 7" key="1">
    <citation type="submission" date="2023-12" db="EMBL/GenBank/DDBJ databases">
        <title>Streptomyces sp. V4-01.</title>
        <authorList>
            <person name="Somphong A."/>
            <person name="Phongsopitanun W."/>
        </authorList>
    </citation>
    <scope>NUCLEOTIDE SEQUENCE [LARGE SCALE GENOMIC DNA]</scope>
    <source>
        <strain evidence="6 7">V4-01</strain>
    </source>
</reference>
<accession>A0ABU7PCX2</accession>
<dbReference type="PROSITE" id="PS51118">
    <property type="entry name" value="HTH_HXLR"/>
    <property type="match status" value="2"/>
</dbReference>
<dbReference type="InterPro" id="IPR036388">
    <property type="entry name" value="WH-like_DNA-bd_sf"/>
</dbReference>
<evidence type="ECO:0000256" key="3">
    <source>
        <dbReference type="ARBA" id="ARBA00023163"/>
    </source>
</evidence>
<dbReference type="Gene3D" id="1.10.10.10">
    <property type="entry name" value="Winged helix-like DNA-binding domain superfamily/Winged helix DNA-binding domain"/>
    <property type="match status" value="2"/>
</dbReference>
<evidence type="ECO:0000256" key="2">
    <source>
        <dbReference type="ARBA" id="ARBA00023125"/>
    </source>
</evidence>
<keyword evidence="3" id="KW-0804">Transcription</keyword>
<dbReference type="InterPro" id="IPR036390">
    <property type="entry name" value="WH_DNA-bd_sf"/>
</dbReference>
<evidence type="ECO:0000256" key="4">
    <source>
        <dbReference type="SAM" id="MobiDB-lite"/>
    </source>
</evidence>
<protein>
    <submittedName>
        <fullName evidence="6">Winged helix-turn-helix transcriptional regulator</fullName>
    </submittedName>
</protein>
<dbReference type="RefSeq" id="WP_330796274.1">
    <property type="nucleotide sequence ID" value="NZ_JAZEWV010000012.1"/>
</dbReference>
<dbReference type="PANTHER" id="PTHR33204">
    <property type="entry name" value="TRANSCRIPTIONAL REGULATOR, MARR FAMILY"/>
    <property type="match status" value="1"/>
</dbReference>
<dbReference type="Pfam" id="PF01638">
    <property type="entry name" value="HxlR"/>
    <property type="match status" value="2"/>
</dbReference>
<sequence length="277" mass="29668">MSTIAQPTVTQTGAVHARRIEDALSLIAPKWTTWVVQTLAQQHQPMRVRDIGSQLPFISQPVLSKRLAQMHADGLVTRGADLRAPYQLSGFGTSLAPVHQALAAWSHDHVHFSPDGVASAERVEDALRRLNLRHTTAVIQALDAGPMRFVHIGEAVGLDDPYTRQRLIRLHADGLVTRTGPRHGDPYTLTAAGRALGPVYAAVGHWSDPTAATRPAAPVATVTRTHRAAPRGEEGIRTAAALRRSPAAPGGLFSHAPAPQQRVPATITAQSAPARAR</sequence>
<feature type="domain" description="HTH hxlR-type" evidence="5">
    <location>
        <begin position="120"/>
        <end position="215"/>
    </location>
</feature>
<keyword evidence="7" id="KW-1185">Reference proteome</keyword>
<evidence type="ECO:0000259" key="5">
    <source>
        <dbReference type="PROSITE" id="PS51118"/>
    </source>
</evidence>
<feature type="region of interest" description="Disordered" evidence="4">
    <location>
        <begin position="247"/>
        <end position="277"/>
    </location>
</feature>
<feature type="domain" description="HTH hxlR-type" evidence="5">
    <location>
        <begin position="17"/>
        <end position="114"/>
    </location>
</feature>
<dbReference type="EMBL" id="JAZEWV010000012">
    <property type="protein sequence ID" value="MEE4543644.1"/>
    <property type="molecule type" value="Genomic_DNA"/>
</dbReference>
<evidence type="ECO:0000313" key="6">
    <source>
        <dbReference type="EMBL" id="MEE4543644.1"/>
    </source>
</evidence>
<gene>
    <name evidence="6" type="ORF">V2S66_16905</name>
</gene>
<keyword evidence="2" id="KW-0238">DNA-binding</keyword>
<evidence type="ECO:0000313" key="7">
    <source>
        <dbReference type="Proteomes" id="UP001344658"/>
    </source>
</evidence>
<proteinExistence type="predicted"/>
<keyword evidence="1" id="KW-0805">Transcription regulation</keyword>
<evidence type="ECO:0000256" key="1">
    <source>
        <dbReference type="ARBA" id="ARBA00023015"/>
    </source>
</evidence>
<name>A0ABU7PCX2_9ACTN</name>
<dbReference type="Proteomes" id="UP001344658">
    <property type="component" value="Unassembled WGS sequence"/>
</dbReference>
<comment type="caution">
    <text evidence="6">The sequence shown here is derived from an EMBL/GenBank/DDBJ whole genome shotgun (WGS) entry which is preliminary data.</text>
</comment>
<dbReference type="InterPro" id="IPR002577">
    <property type="entry name" value="HTH_HxlR"/>
</dbReference>